<dbReference type="InterPro" id="IPR044824">
    <property type="entry name" value="MAIN-like"/>
</dbReference>
<dbReference type="Proteomes" id="UP000008827">
    <property type="component" value="Chromosome 8"/>
</dbReference>
<reference evidence="4" key="2">
    <citation type="submission" date="2018-02" db="UniProtKB">
        <authorList>
            <consortium name="EnsemblPlants"/>
        </authorList>
    </citation>
    <scope>IDENTIFICATION</scope>
    <source>
        <strain evidence="4">Williams 82</strain>
    </source>
</reference>
<dbReference type="PANTHER" id="PTHR46033:SF80">
    <property type="entry name" value="PROTEIN MAIN-LIKE 2-LIKE"/>
    <property type="match status" value="1"/>
</dbReference>
<evidence type="ECO:0000313" key="4">
    <source>
        <dbReference type="EnsemblPlants" id="KRH43495"/>
    </source>
</evidence>
<dbReference type="OMA" id="FRFMTIT"/>
<reference evidence="3" key="3">
    <citation type="submission" date="2018-07" db="EMBL/GenBank/DDBJ databases">
        <title>WGS assembly of Glycine max.</title>
        <authorList>
            <person name="Schmutz J."/>
            <person name="Cannon S."/>
            <person name="Schlueter J."/>
            <person name="Ma J."/>
            <person name="Mitros T."/>
            <person name="Nelson W."/>
            <person name="Hyten D."/>
            <person name="Song Q."/>
            <person name="Thelen J."/>
            <person name="Cheng J."/>
            <person name="Xu D."/>
            <person name="Hellsten U."/>
            <person name="May G."/>
            <person name="Yu Y."/>
            <person name="Sakurai T."/>
            <person name="Umezawa T."/>
            <person name="Bhattacharyya M."/>
            <person name="Sandhu D."/>
            <person name="Valliyodan B."/>
            <person name="Lindquist E."/>
            <person name="Peto M."/>
            <person name="Grant D."/>
            <person name="Shu S."/>
            <person name="Goodstein D."/>
            <person name="Barry K."/>
            <person name="Futrell-Griggs M."/>
            <person name="Abernathy B."/>
            <person name="Du J."/>
            <person name="Tian Z."/>
            <person name="Zhu L."/>
            <person name="Gill N."/>
            <person name="Joshi T."/>
            <person name="Libault M."/>
            <person name="Sethuraman A."/>
            <person name="Zhang X."/>
            <person name="Shinozaki K."/>
            <person name="Nguyen H."/>
            <person name="Wing R."/>
            <person name="Cregan P."/>
            <person name="Specht J."/>
            <person name="Grimwood J."/>
            <person name="Rokhsar D."/>
            <person name="Stacey G."/>
            <person name="Shoemaker R."/>
            <person name="Jackson S."/>
        </authorList>
    </citation>
    <scope>NUCLEOTIDE SEQUENCE</scope>
    <source>
        <tissue evidence="3">Callus</tissue>
    </source>
</reference>
<keyword evidence="1" id="KW-0472">Membrane</keyword>
<dbReference type="InParanoid" id="A0A0R0IMF6"/>
<dbReference type="EnsemblPlants" id="KRH43495">
    <property type="protein sequence ID" value="KRH43495"/>
    <property type="gene ID" value="GLYMA_08G153500"/>
</dbReference>
<proteinExistence type="predicted"/>
<dbReference type="Pfam" id="PF10536">
    <property type="entry name" value="PMD"/>
    <property type="match status" value="1"/>
</dbReference>
<evidence type="ECO:0000259" key="2">
    <source>
        <dbReference type="Pfam" id="PF10536"/>
    </source>
</evidence>
<evidence type="ECO:0000313" key="3">
    <source>
        <dbReference type="EMBL" id="KRH43495.1"/>
    </source>
</evidence>
<gene>
    <name evidence="3" type="ORF">GLYMA_08G153500</name>
</gene>
<feature type="domain" description="Aminotransferase-like plant mobile" evidence="2">
    <location>
        <begin position="5"/>
        <end position="67"/>
    </location>
</feature>
<sequence length="102" mass="11916">MKRWGIFDVINLTCRDVEPNYPLIFSFLSFWSIATNTFVFPFRFMTITLQDIATILGLPIIGDEIPSLFDQPVEDLGYSFDHFTNGYPHFIFGSYEENNYIL</sequence>
<dbReference type="EMBL" id="CM000841">
    <property type="protein sequence ID" value="KRH43495.1"/>
    <property type="molecule type" value="Genomic_DNA"/>
</dbReference>
<dbReference type="GO" id="GO:0010073">
    <property type="term" value="P:meristem maintenance"/>
    <property type="evidence" value="ECO:0007669"/>
    <property type="project" value="InterPro"/>
</dbReference>
<organism evidence="3">
    <name type="scientific">Glycine max</name>
    <name type="common">Soybean</name>
    <name type="synonym">Glycine hispida</name>
    <dbReference type="NCBI Taxonomy" id="3847"/>
    <lineage>
        <taxon>Eukaryota</taxon>
        <taxon>Viridiplantae</taxon>
        <taxon>Streptophyta</taxon>
        <taxon>Embryophyta</taxon>
        <taxon>Tracheophyta</taxon>
        <taxon>Spermatophyta</taxon>
        <taxon>Magnoliopsida</taxon>
        <taxon>eudicotyledons</taxon>
        <taxon>Gunneridae</taxon>
        <taxon>Pentapetalae</taxon>
        <taxon>rosids</taxon>
        <taxon>fabids</taxon>
        <taxon>Fabales</taxon>
        <taxon>Fabaceae</taxon>
        <taxon>Papilionoideae</taxon>
        <taxon>50 kb inversion clade</taxon>
        <taxon>NPAAA clade</taxon>
        <taxon>indigoferoid/millettioid clade</taxon>
        <taxon>Phaseoleae</taxon>
        <taxon>Glycine</taxon>
        <taxon>Glycine subgen. Soja</taxon>
    </lineage>
</organism>
<dbReference type="InterPro" id="IPR019557">
    <property type="entry name" value="AminoTfrase-like_pln_mobile"/>
</dbReference>
<dbReference type="AlphaFoldDB" id="A0A0R0IMF6"/>
<reference evidence="3 4" key="1">
    <citation type="journal article" date="2010" name="Nature">
        <title>Genome sequence of the palaeopolyploid soybean.</title>
        <authorList>
            <person name="Schmutz J."/>
            <person name="Cannon S.B."/>
            <person name="Schlueter J."/>
            <person name="Ma J."/>
            <person name="Mitros T."/>
            <person name="Nelson W."/>
            <person name="Hyten D.L."/>
            <person name="Song Q."/>
            <person name="Thelen J.J."/>
            <person name="Cheng J."/>
            <person name="Xu D."/>
            <person name="Hellsten U."/>
            <person name="May G.D."/>
            <person name="Yu Y."/>
            <person name="Sakurai T."/>
            <person name="Umezawa T."/>
            <person name="Bhattacharyya M.K."/>
            <person name="Sandhu D."/>
            <person name="Valliyodan B."/>
            <person name="Lindquist E."/>
            <person name="Peto M."/>
            <person name="Grant D."/>
            <person name="Shu S."/>
            <person name="Goodstein D."/>
            <person name="Barry K."/>
            <person name="Futrell-Griggs M."/>
            <person name="Abernathy B."/>
            <person name="Du J."/>
            <person name="Tian Z."/>
            <person name="Zhu L."/>
            <person name="Gill N."/>
            <person name="Joshi T."/>
            <person name="Libault M."/>
            <person name="Sethuraman A."/>
            <person name="Zhang X.-C."/>
            <person name="Shinozaki K."/>
            <person name="Nguyen H.T."/>
            <person name="Wing R.A."/>
            <person name="Cregan P."/>
            <person name="Specht J."/>
            <person name="Grimwood J."/>
            <person name="Rokhsar D."/>
            <person name="Stacey G."/>
            <person name="Shoemaker R.C."/>
            <person name="Jackson S.A."/>
        </authorList>
    </citation>
    <scope>NUCLEOTIDE SEQUENCE</scope>
    <source>
        <strain evidence="4">cv. Williams 82</strain>
        <tissue evidence="3">Callus</tissue>
    </source>
</reference>
<evidence type="ECO:0000256" key="1">
    <source>
        <dbReference type="SAM" id="Phobius"/>
    </source>
</evidence>
<protein>
    <recommendedName>
        <fullName evidence="2">Aminotransferase-like plant mobile domain-containing protein</fullName>
    </recommendedName>
</protein>
<evidence type="ECO:0000313" key="5">
    <source>
        <dbReference type="Proteomes" id="UP000008827"/>
    </source>
</evidence>
<feature type="transmembrane region" description="Helical" evidence="1">
    <location>
        <begin position="20"/>
        <end position="40"/>
    </location>
</feature>
<name>A0A0R0IMF6_SOYBN</name>
<dbReference type="PANTHER" id="PTHR46033">
    <property type="entry name" value="PROTEIN MAIN-LIKE 2"/>
    <property type="match status" value="1"/>
</dbReference>
<keyword evidence="1" id="KW-1133">Transmembrane helix</keyword>
<dbReference type="Gramene" id="KRH43495">
    <property type="protein sequence ID" value="KRH43495"/>
    <property type="gene ID" value="GLYMA_08G153500"/>
</dbReference>
<keyword evidence="1" id="KW-0812">Transmembrane</keyword>
<keyword evidence="5" id="KW-1185">Reference proteome</keyword>
<accession>A0A0R0IMF6</accession>